<feature type="transmembrane region" description="Helical" evidence="20">
    <location>
        <begin position="492"/>
        <end position="515"/>
    </location>
</feature>
<evidence type="ECO:0000313" key="21">
    <source>
        <dbReference type="EMBL" id="VDH99060.1"/>
    </source>
</evidence>
<sequence length="760" mass="84248">MVGMRYDHEFCDRYSGIIIGNGLPVVKMNSGFDAHHSYDVKLNGHIPNGNSTKGQNGSIHRSEKLLNGNGYTSNGNGLLNHNDNVKEKHTPLPEDDVRMERSLGLISGTAIIAGTMIGSGIFVSPKGVLEGAGSVGMSLVIWLSCGIISMLGALTYAELGTIIARSGGEHAYLMEAFNPNEKHKCFGRIPAFLFDWISVFIIRPSMFAIMCFTLGTYVTQPFYHDCLPPIYLTKIFTVLAMVLLCVINCMSIKFAERIQVVMMVVKLLAAAIIVGGGFYSLSQGNTETIASGFEGTGTETSIIVLSFYNGLWAYDGWNNLNFVTEELQNPRKNIPRAICIAIPLVTVVYIVVNIGYFAVLTQAEILESGAVAVEWGKRMLGVMQWIIPVFVVCSCFGSANGSLFSSGRLCYVAAYDGHLPSVLSFLHLRRHTPIPSMICTLIISALLVVPFDLSSLIGFFSFTAWIFYGLTASTVLVLRYRFKHKAEHDNYQVPLVVPILVMILSVYLVLVPLIYLPKPEYIHVLIFMAVGLLLYFLLVYKEIKIPCVDNIVSCQDVAMVLSRTALFQQEKLKFRCSPSNVARWGGVTHIILSKNTSTGFHNIVSVFLNMKTLQNQTIWYRSEWRNRATSIREYVNPVTTSSGLEFDISADNVLCSDEGTYRCKVIGSSTDNQAVHIDRFGTVKFKVCSSEMNTILIACIAILIAGILIGFAISVLLYKKSVIVIKWKKERIYTDTNATTTTEHDYDSTTEYHMYNMAEG</sequence>
<feature type="transmembrane region" description="Helical" evidence="20">
    <location>
        <begin position="379"/>
        <end position="399"/>
    </location>
</feature>
<feature type="transmembrane region" description="Helical" evidence="20">
    <location>
        <begin position="230"/>
        <end position="248"/>
    </location>
</feature>
<keyword evidence="6 20" id="KW-0812">Transmembrane</keyword>
<feature type="compositionally biased region" description="Basic and acidic residues" evidence="19">
    <location>
        <begin position="83"/>
        <end position="94"/>
    </location>
</feature>
<feature type="transmembrane region" description="Helical" evidence="20">
    <location>
        <begin position="103"/>
        <end position="123"/>
    </location>
</feature>
<comment type="catalytic activity">
    <reaction evidence="13">
        <text>L-cysteine(out) + L-arginine(in) = L-cysteine(in) + L-arginine(out)</text>
        <dbReference type="Rhea" id="RHEA:71071"/>
        <dbReference type="ChEBI" id="CHEBI:32682"/>
        <dbReference type="ChEBI" id="CHEBI:35235"/>
    </reaction>
    <physiologicalReaction direction="left-to-right" evidence="13">
        <dbReference type="Rhea" id="RHEA:71072"/>
    </physiologicalReaction>
</comment>
<feature type="transmembrane region" description="Helical" evidence="20">
    <location>
        <begin position="694"/>
        <end position="718"/>
    </location>
</feature>
<evidence type="ECO:0000256" key="15">
    <source>
        <dbReference type="ARBA" id="ARBA00074336"/>
    </source>
</evidence>
<dbReference type="InterPro" id="IPR050598">
    <property type="entry name" value="AminoAcid_Transporter"/>
</dbReference>
<dbReference type="GO" id="GO:0016324">
    <property type="term" value="C:apical plasma membrane"/>
    <property type="evidence" value="ECO:0007669"/>
    <property type="project" value="UniProtKB-SubCell"/>
</dbReference>
<evidence type="ECO:0000256" key="9">
    <source>
        <dbReference type="ARBA" id="ARBA00023157"/>
    </source>
</evidence>
<keyword evidence="8 20" id="KW-0472">Membrane</keyword>
<dbReference type="PANTHER" id="PTHR11785">
    <property type="entry name" value="AMINO ACID TRANSPORTER"/>
    <property type="match status" value="1"/>
</dbReference>
<feature type="transmembrane region" description="Helical" evidence="20">
    <location>
        <begin position="260"/>
        <end position="280"/>
    </location>
</feature>
<evidence type="ECO:0000256" key="5">
    <source>
        <dbReference type="ARBA" id="ARBA00022553"/>
    </source>
</evidence>
<evidence type="ECO:0000256" key="4">
    <source>
        <dbReference type="ARBA" id="ARBA00022475"/>
    </source>
</evidence>
<evidence type="ECO:0000256" key="17">
    <source>
        <dbReference type="ARBA" id="ARBA00083296"/>
    </source>
</evidence>
<name>A0A8B6C3Q6_MYTGA</name>
<evidence type="ECO:0000256" key="8">
    <source>
        <dbReference type="ARBA" id="ARBA00023136"/>
    </source>
</evidence>
<feature type="transmembrane region" description="Helical" evidence="20">
    <location>
        <begin position="300"/>
        <end position="317"/>
    </location>
</feature>
<evidence type="ECO:0000256" key="6">
    <source>
        <dbReference type="ARBA" id="ARBA00022692"/>
    </source>
</evidence>
<evidence type="ECO:0000256" key="13">
    <source>
        <dbReference type="ARBA" id="ARBA00052179"/>
    </source>
</evidence>
<evidence type="ECO:0000256" key="10">
    <source>
        <dbReference type="ARBA" id="ARBA00051323"/>
    </source>
</evidence>
<accession>A0A8B6C3Q6</accession>
<feature type="region of interest" description="Disordered" evidence="19">
    <location>
        <begin position="75"/>
        <end position="94"/>
    </location>
</feature>
<gene>
    <name evidence="21" type="ORF">MGAL_10B053129</name>
</gene>
<comment type="catalytic activity">
    <reaction evidence="11">
        <text>L-cystine(out) + L-arginine(in) = L-cystine(in) + L-arginine(out)</text>
        <dbReference type="Rhea" id="RHEA:71075"/>
        <dbReference type="ChEBI" id="CHEBI:32682"/>
        <dbReference type="ChEBI" id="CHEBI:35491"/>
    </reaction>
    <physiologicalReaction direction="left-to-right" evidence="11">
        <dbReference type="Rhea" id="RHEA:71076"/>
    </physiologicalReaction>
</comment>
<feature type="transmembrane region" description="Helical" evidence="20">
    <location>
        <begin position="192"/>
        <end position="218"/>
    </location>
</feature>
<dbReference type="AlphaFoldDB" id="A0A8B6C3Q6"/>
<keyword evidence="3" id="KW-0813">Transport</keyword>
<dbReference type="Gene3D" id="1.20.1740.10">
    <property type="entry name" value="Amino acid/polyamine transporter I"/>
    <property type="match status" value="1"/>
</dbReference>
<keyword evidence="22" id="KW-1185">Reference proteome</keyword>
<feature type="transmembrane region" description="Helical" evidence="20">
    <location>
        <begin position="135"/>
        <end position="157"/>
    </location>
</feature>
<dbReference type="OrthoDB" id="5982228at2759"/>
<comment type="catalytic activity">
    <reaction evidence="18">
        <text>L-phenylalanine(out) + L-arginine(in) = L-phenylalanine(in) + L-arginine(out)</text>
        <dbReference type="Rhea" id="RHEA:71067"/>
        <dbReference type="ChEBI" id="CHEBI:32682"/>
        <dbReference type="ChEBI" id="CHEBI:58095"/>
    </reaction>
    <physiologicalReaction direction="left-to-right" evidence="18">
        <dbReference type="Rhea" id="RHEA:71068"/>
    </physiologicalReaction>
</comment>
<comment type="caution">
    <text evidence="21">The sequence shown here is derived from an EMBL/GenBank/DDBJ whole genome shotgun (WGS) entry which is preliminary data.</text>
</comment>
<dbReference type="InterPro" id="IPR002293">
    <property type="entry name" value="AA/rel_permease1"/>
</dbReference>
<evidence type="ECO:0000256" key="2">
    <source>
        <dbReference type="ARBA" id="ARBA00009523"/>
    </source>
</evidence>
<dbReference type="PANTHER" id="PTHR11785:SF512">
    <property type="entry name" value="SOBREMESA, ISOFORM B"/>
    <property type="match status" value="1"/>
</dbReference>
<evidence type="ECO:0000256" key="14">
    <source>
        <dbReference type="ARBA" id="ARBA00052732"/>
    </source>
</evidence>
<evidence type="ECO:0000256" key="7">
    <source>
        <dbReference type="ARBA" id="ARBA00022989"/>
    </source>
</evidence>
<keyword evidence="4" id="KW-1003">Cell membrane</keyword>
<comment type="catalytic activity">
    <reaction evidence="14">
        <text>L-leucine(out) + L-arginine(in) = L-leucine(in) + L-arginine(out)</text>
        <dbReference type="Rhea" id="RHEA:71059"/>
        <dbReference type="ChEBI" id="CHEBI:32682"/>
        <dbReference type="ChEBI" id="CHEBI:57427"/>
    </reaction>
    <physiologicalReaction direction="left-to-right" evidence="14">
        <dbReference type="Rhea" id="RHEA:71060"/>
    </physiologicalReaction>
</comment>
<comment type="subcellular location">
    <subcellularLocation>
        <location evidence="1">Apical cell membrane</location>
        <topology evidence="1">Multi-pass membrane protein</topology>
    </subcellularLocation>
</comment>
<evidence type="ECO:0000256" key="1">
    <source>
        <dbReference type="ARBA" id="ARBA00004424"/>
    </source>
</evidence>
<proteinExistence type="inferred from homology"/>
<feature type="transmembrane region" description="Helical" evidence="20">
    <location>
        <begin position="521"/>
        <end position="540"/>
    </location>
</feature>
<evidence type="ECO:0000313" key="22">
    <source>
        <dbReference type="Proteomes" id="UP000596742"/>
    </source>
</evidence>
<organism evidence="21 22">
    <name type="scientific">Mytilus galloprovincialis</name>
    <name type="common">Mediterranean mussel</name>
    <dbReference type="NCBI Taxonomy" id="29158"/>
    <lineage>
        <taxon>Eukaryota</taxon>
        <taxon>Metazoa</taxon>
        <taxon>Spiralia</taxon>
        <taxon>Lophotrochozoa</taxon>
        <taxon>Mollusca</taxon>
        <taxon>Bivalvia</taxon>
        <taxon>Autobranchia</taxon>
        <taxon>Pteriomorphia</taxon>
        <taxon>Mytilida</taxon>
        <taxon>Mytiloidea</taxon>
        <taxon>Mytilidae</taxon>
        <taxon>Mytilinae</taxon>
        <taxon>Mytilus</taxon>
    </lineage>
</organism>
<dbReference type="Pfam" id="PF13520">
    <property type="entry name" value="AA_permease_2"/>
    <property type="match status" value="1"/>
</dbReference>
<evidence type="ECO:0000256" key="16">
    <source>
        <dbReference type="ARBA" id="ARBA00079910"/>
    </source>
</evidence>
<dbReference type="FunFam" id="1.20.1740.10:FF:000015">
    <property type="entry name" value="B(0,+)-type amino acid transporter 1"/>
    <property type="match status" value="1"/>
</dbReference>
<feature type="transmembrane region" description="Helical" evidence="20">
    <location>
        <begin position="457"/>
        <end position="480"/>
    </location>
</feature>
<keyword evidence="5" id="KW-0597">Phosphoprotein</keyword>
<evidence type="ECO:0000256" key="19">
    <source>
        <dbReference type="SAM" id="MobiDB-lite"/>
    </source>
</evidence>
<keyword evidence="7 20" id="KW-1133">Transmembrane helix</keyword>
<feature type="transmembrane region" description="Helical" evidence="20">
    <location>
        <begin position="338"/>
        <end position="359"/>
    </location>
</feature>
<keyword evidence="9" id="KW-1015">Disulfide bond</keyword>
<evidence type="ECO:0000256" key="11">
    <source>
        <dbReference type="ARBA" id="ARBA00051814"/>
    </source>
</evidence>
<protein>
    <recommendedName>
        <fullName evidence="15">b(0,+)-type amino acid transporter 1</fullName>
    </recommendedName>
    <alternativeName>
        <fullName evidence="16">Glycoprotein-associated amino acid transporter b0,+AT1</fullName>
    </alternativeName>
    <alternativeName>
        <fullName evidence="17">Solute carrier family 7 member 9</fullName>
    </alternativeName>
</protein>
<comment type="catalytic activity">
    <reaction evidence="10">
        <text>L-lysine(out) + L-arginine(in) = L-lysine(in) + L-arginine(out)</text>
        <dbReference type="Rhea" id="RHEA:70827"/>
        <dbReference type="ChEBI" id="CHEBI:32551"/>
        <dbReference type="ChEBI" id="CHEBI:32682"/>
    </reaction>
    <physiologicalReaction direction="left-to-right" evidence="10">
        <dbReference type="Rhea" id="RHEA:70828"/>
    </physiologicalReaction>
</comment>
<comment type="similarity">
    <text evidence="2">Belongs to the amino acid-polyamine-organocation (APC) superfamily.</text>
</comment>
<feature type="transmembrane region" description="Helical" evidence="20">
    <location>
        <begin position="434"/>
        <end position="451"/>
    </location>
</feature>
<dbReference type="GO" id="GO:0015179">
    <property type="term" value="F:L-amino acid transmembrane transporter activity"/>
    <property type="evidence" value="ECO:0007669"/>
    <property type="project" value="TreeGrafter"/>
</dbReference>
<evidence type="ECO:0000256" key="12">
    <source>
        <dbReference type="ARBA" id="ARBA00051835"/>
    </source>
</evidence>
<evidence type="ECO:0000256" key="3">
    <source>
        <dbReference type="ARBA" id="ARBA00022448"/>
    </source>
</evidence>
<dbReference type="EMBL" id="UYJE01001097">
    <property type="protein sequence ID" value="VDH99060.1"/>
    <property type="molecule type" value="Genomic_DNA"/>
</dbReference>
<evidence type="ECO:0000256" key="20">
    <source>
        <dbReference type="SAM" id="Phobius"/>
    </source>
</evidence>
<reference evidence="21" key="1">
    <citation type="submission" date="2018-11" db="EMBL/GenBank/DDBJ databases">
        <authorList>
            <person name="Alioto T."/>
            <person name="Alioto T."/>
        </authorList>
    </citation>
    <scope>NUCLEOTIDE SEQUENCE</scope>
</reference>
<comment type="catalytic activity">
    <reaction evidence="12">
        <text>L-histidine(out) + L-arginine(in) = L-histidine(in) + L-arginine(out)</text>
        <dbReference type="Rhea" id="RHEA:71063"/>
        <dbReference type="ChEBI" id="CHEBI:32682"/>
        <dbReference type="ChEBI" id="CHEBI:57595"/>
    </reaction>
    <physiologicalReaction direction="left-to-right" evidence="12">
        <dbReference type="Rhea" id="RHEA:71064"/>
    </physiologicalReaction>
</comment>
<evidence type="ECO:0000256" key="18">
    <source>
        <dbReference type="ARBA" id="ARBA00093193"/>
    </source>
</evidence>
<dbReference type="Proteomes" id="UP000596742">
    <property type="component" value="Unassembled WGS sequence"/>
</dbReference>